<organism evidence="2 3">
    <name type="scientific">Vespula vulgaris</name>
    <name type="common">Yellow jacket</name>
    <name type="synonym">Wasp</name>
    <dbReference type="NCBI Taxonomy" id="7454"/>
    <lineage>
        <taxon>Eukaryota</taxon>
        <taxon>Metazoa</taxon>
        <taxon>Ecdysozoa</taxon>
        <taxon>Arthropoda</taxon>
        <taxon>Hexapoda</taxon>
        <taxon>Insecta</taxon>
        <taxon>Pterygota</taxon>
        <taxon>Neoptera</taxon>
        <taxon>Endopterygota</taxon>
        <taxon>Hymenoptera</taxon>
        <taxon>Apocrita</taxon>
        <taxon>Aculeata</taxon>
        <taxon>Vespoidea</taxon>
        <taxon>Vespidae</taxon>
        <taxon>Vespinae</taxon>
        <taxon>Vespula</taxon>
    </lineage>
</organism>
<dbReference type="PROSITE" id="PS50105">
    <property type="entry name" value="SAM_DOMAIN"/>
    <property type="match status" value="1"/>
</dbReference>
<dbReference type="SMART" id="SM00454">
    <property type="entry name" value="SAM"/>
    <property type="match status" value="1"/>
</dbReference>
<dbReference type="SUPFAM" id="SSF47769">
    <property type="entry name" value="SAM/Pointed domain"/>
    <property type="match status" value="1"/>
</dbReference>
<sequence length="231" mass="27588">MLSQILKSKYTQHCDTDTSINDNRKYRPWLSSPLPLYTFTGNIVDNFPLPPCWYWNTNDVINWLQNTICLPQYTECFVKNFIDGKRLLLIDASRCIKIGIQNFQHIKLIMDGIRKLYNVEQEEYNRSISLPPRYPWTHYLLYKIPGGPIREKTKCTELLKKMGILHFESCCPIDHWKMLSTKWPDFPTYLYGLSKRKNVYIREEHVRQPRGHTYHKNVQHYPSCFIKPNIN</sequence>
<dbReference type="InterPro" id="IPR013761">
    <property type="entry name" value="SAM/pointed_sf"/>
</dbReference>
<dbReference type="Pfam" id="PF00536">
    <property type="entry name" value="SAM_1"/>
    <property type="match status" value="1"/>
</dbReference>
<accession>A0A834NLI6</accession>
<protein>
    <recommendedName>
        <fullName evidence="1">SAM domain-containing protein</fullName>
    </recommendedName>
</protein>
<dbReference type="Proteomes" id="UP000614350">
    <property type="component" value="Unassembled WGS sequence"/>
</dbReference>
<dbReference type="AlphaFoldDB" id="A0A834NLI6"/>
<dbReference type="EMBL" id="JACSEA010000001">
    <property type="protein sequence ID" value="KAF7412384.1"/>
    <property type="molecule type" value="Genomic_DNA"/>
</dbReference>
<feature type="domain" description="SAM" evidence="1">
    <location>
        <begin position="55"/>
        <end position="119"/>
    </location>
</feature>
<dbReference type="PANTHER" id="PTHR46829:SF1">
    <property type="entry name" value="STERILE ALPHA MOTIF DOMAIN-CONTAINING PROTEIN 15"/>
    <property type="match status" value="1"/>
</dbReference>
<proteinExistence type="predicted"/>
<evidence type="ECO:0000313" key="2">
    <source>
        <dbReference type="EMBL" id="KAF7412384.1"/>
    </source>
</evidence>
<evidence type="ECO:0000313" key="3">
    <source>
        <dbReference type="Proteomes" id="UP000614350"/>
    </source>
</evidence>
<reference evidence="2" key="1">
    <citation type="journal article" date="2020" name="G3 (Bethesda)">
        <title>High-Quality Assemblies for Three Invasive Social Wasps from the &lt;i&gt;Vespula&lt;/i&gt; Genus.</title>
        <authorList>
            <person name="Harrop T.W.R."/>
            <person name="Guhlin J."/>
            <person name="McLaughlin G.M."/>
            <person name="Permina E."/>
            <person name="Stockwell P."/>
            <person name="Gilligan J."/>
            <person name="Le Lec M.F."/>
            <person name="Gruber M.A.M."/>
            <person name="Quinn O."/>
            <person name="Lovegrove M."/>
            <person name="Duncan E.J."/>
            <person name="Remnant E.J."/>
            <person name="Van Eeckhoven J."/>
            <person name="Graham B."/>
            <person name="Knapp R.A."/>
            <person name="Langford K.W."/>
            <person name="Kronenberg Z."/>
            <person name="Press M.O."/>
            <person name="Eacker S.M."/>
            <person name="Wilson-Rankin E.E."/>
            <person name="Purcell J."/>
            <person name="Lester P.J."/>
            <person name="Dearden P.K."/>
        </authorList>
    </citation>
    <scope>NUCLEOTIDE SEQUENCE</scope>
    <source>
        <strain evidence="2">Marl-1</strain>
    </source>
</reference>
<comment type="caution">
    <text evidence="2">The sequence shown here is derived from an EMBL/GenBank/DDBJ whole genome shotgun (WGS) entry which is preliminary data.</text>
</comment>
<gene>
    <name evidence="2" type="ORF">HZH66_001280</name>
</gene>
<dbReference type="PANTHER" id="PTHR46829">
    <property type="entry name" value="STERILE ALPHA MOTIF DOMAIN-CONTAINING PROTEIN 15"/>
    <property type="match status" value="1"/>
</dbReference>
<name>A0A834NLI6_VESVU</name>
<keyword evidence="3" id="KW-1185">Reference proteome</keyword>
<dbReference type="Gene3D" id="1.10.150.50">
    <property type="entry name" value="Transcription Factor, Ets-1"/>
    <property type="match status" value="1"/>
</dbReference>
<evidence type="ECO:0000259" key="1">
    <source>
        <dbReference type="PROSITE" id="PS50105"/>
    </source>
</evidence>
<dbReference type="InterPro" id="IPR001660">
    <property type="entry name" value="SAM"/>
</dbReference>